<reference evidence="2 3" key="1">
    <citation type="submission" date="2023-01" db="EMBL/GenBank/DDBJ databases">
        <title>Analysis of 21 Apiospora genomes using comparative genomics revels a genus with tremendous synthesis potential of carbohydrate active enzymes and secondary metabolites.</title>
        <authorList>
            <person name="Sorensen T."/>
        </authorList>
    </citation>
    <scope>NUCLEOTIDE SEQUENCE [LARGE SCALE GENOMIC DNA]</scope>
    <source>
        <strain evidence="2 3">CBS 135458</strain>
    </source>
</reference>
<dbReference type="GeneID" id="92091176"/>
<gene>
    <name evidence="2" type="ORF">PG994_006704</name>
</gene>
<feature type="compositionally biased region" description="Polar residues" evidence="1">
    <location>
        <begin position="507"/>
        <end position="516"/>
    </location>
</feature>
<proteinExistence type="predicted"/>
<evidence type="ECO:0000313" key="2">
    <source>
        <dbReference type="EMBL" id="KAK8070088.1"/>
    </source>
</evidence>
<feature type="compositionally biased region" description="Low complexity" evidence="1">
    <location>
        <begin position="452"/>
        <end position="465"/>
    </location>
</feature>
<keyword evidence="3" id="KW-1185">Reference proteome</keyword>
<feature type="region of interest" description="Disordered" evidence="1">
    <location>
        <begin position="441"/>
        <end position="516"/>
    </location>
</feature>
<evidence type="ECO:0000256" key="1">
    <source>
        <dbReference type="SAM" id="MobiDB-lite"/>
    </source>
</evidence>
<dbReference type="EMBL" id="JAQQWL010000006">
    <property type="protein sequence ID" value="KAK8070088.1"/>
    <property type="molecule type" value="Genomic_DNA"/>
</dbReference>
<sequence length="516" mass="56918">MGQTLTTTREDGNLLIAFTAAGGFSSQIAFQGGEVILKGDSCQVGTDRSTAGANAANTVRSYWALFINDMANYAKHCYANQTSGIMECSSPSETFTLRYVLQCAPLVTEGRKRNISESGRNYTAYSYGSMFTETVGIVSYTYVVPDLEAQSARAKYQMGNNNFLLAPNWLWTNQQESVANTSVKYYLDPAITRTNGEVAVYFLHGNGIRFLSHTEDYWYRGTVPDGEGQYLPEEAASPLGCIDQFQWCRDHTLGHCGNSTNPRDALYSAATWFDLNPKDLDTERPIAHNKVGSLLLWAYYMLFNAYSLSGIVDVLGPASFASQTTVVQGLVFNPKENQWQLDVTQWWNIMLVYFQAKFVTTAQGTGNSSFLPETIKPENDYETDLCQNQLHRVAQDQLGNGYWDDCDETIPIIKGPDDLLALFDISDAKHPMLVARAVNDTAPVEESKPESTSHQSSDEQTSQESSPEHGDEIVSGNTSVGVQRALSDSHARITGGPTHGLEEELGTYQNRPGTAP</sequence>
<protein>
    <submittedName>
        <fullName evidence="2">Uncharacterized protein</fullName>
    </submittedName>
</protein>
<dbReference type="RefSeq" id="XP_066717382.1">
    <property type="nucleotide sequence ID" value="XM_066858113.1"/>
</dbReference>
<dbReference type="Proteomes" id="UP001480595">
    <property type="component" value="Unassembled WGS sequence"/>
</dbReference>
<organism evidence="2 3">
    <name type="scientific">Apiospora phragmitis</name>
    <dbReference type="NCBI Taxonomy" id="2905665"/>
    <lineage>
        <taxon>Eukaryota</taxon>
        <taxon>Fungi</taxon>
        <taxon>Dikarya</taxon>
        <taxon>Ascomycota</taxon>
        <taxon>Pezizomycotina</taxon>
        <taxon>Sordariomycetes</taxon>
        <taxon>Xylariomycetidae</taxon>
        <taxon>Amphisphaeriales</taxon>
        <taxon>Apiosporaceae</taxon>
        <taxon>Apiospora</taxon>
    </lineage>
</organism>
<accession>A0ABR1VFX6</accession>
<evidence type="ECO:0000313" key="3">
    <source>
        <dbReference type="Proteomes" id="UP001480595"/>
    </source>
</evidence>
<name>A0ABR1VFX6_9PEZI</name>
<comment type="caution">
    <text evidence="2">The sequence shown here is derived from an EMBL/GenBank/DDBJ whole genome shotgun (WGS) entry which is preliminary data.</text>
</comment>